<protein>
    <recommendedName>
        <fullName evidence="17">ADP-dependent (S)-NAD(P)H-hydrate dehydratase</fullName>
        <ecNumber evidence="17">4.2.1.136</ecNumber>
    </recommendedName>
    <alternativeName>
        <fullName evidence="17">ADP-dependent NAD(P)HX dehydratase</fullName>
    </alternativeName>
</protein>
<dbReference type="EC" id="4.2.1.136" evidence="17"/>
<dbReference type="GeneID" id="9743408"/>
<evidence type="ECO:0000256" key="15">
    <source>
        <dbReference type="ARBA" id="ARBA00048238"/>
    </source>
</evidence>
<comment type="catalytic activity">
    <reaction evidence="15 17 18">
        <text>(6S)-NADHX + ADP = AMP + phosphate + NADH + H(+)</text>
        <dbReference type="Rhea" id="RHEA:32223"/>
        <dbReference type="ChEBI" id="CHEBI:15378"/>
        <dbReference type="ChEBI" id="CHEBI:43474"/>
        <dbReference type="ChEBI" id="CHEBI:57945"/>
        <dbReference type="ChEBI" id="CHEBI:64074"/>
        <dbReference type="ChEBI" id="CHEBI:456215"/>
        <dbReference type="ChEBI" id="CHEBI:456216"/>
        <dbReference type="EC" id="4.2.1.136"/>
    </reaction>
</comment>
<keyword evidence="13" id="KW-0511">Multifunctional enzyme</keyword>
<dbReference type="KEGG" id="mpi:Mpet_0948"/>
<comment type="catalytic activity">
    <reaction evidence="2 18">
        <text>(6R)-NADPHX = (6S)-NADPHX</text>
        <dbReference type="Rhea" id="RHEA:32227"/>
        <dbReference type="ChEBI" id="CHEBI:64076"/>
        <dbReference type="ChEBI" id="CHEBI:64077"/>
        <dbReference type="EC" id="5.1.99.6"/>
    </reaction>
</comment>
<dbReference type="Gene3D" id="3.40.50.10260">
    <property type="entry name" value="YjeF N-terminal domain"/>
    <property type="match status" value="1"/>
</dbReference>
<dbReference type="PANTHER" id="PTHR12592">
    <property type="entry name" value="ATP-DEPENDENT (S)-NAD(P)H-HYDRATE DEHYDRATASE FAMILY MEMBER"/>
    <property type="match status" value="1"/>
</dbReference>
<dbReference type="Pfam" id="PF01256">
    <property type="entry name" value="Carb_kinase"/>
    <property type="match status" value="1"/>
</dbReference>
<proteinExistence type="inferred from homology"/>
<keyword evidence="6 17" id="KW-0547">Nucleotide-binding</keyword>
<feature type="binding site" evidence="17">
    <location>
        <position position="344"/>
    </location>
    <ligand>
        <name>(6S)-NADPHX</name>
        <dbReference type="ChEBI" id="CHEBI:64076"/>
    </ligand>
</feature>
<evidence type="ECO:0000256" key="13">
    <source>
        <dbReference type="ARBA" id="ARBA00023268"/>
    </source>
</evidence>
<feature type="binding site" evidence="17">
    <location>
        <position position="238"/>
    </location>
    <ligand>
        <name>(6S)-NADPHX</name>
        <dbReference type="ChEBI" id="CHEBI:64076"/>
    </ligand>
</feature>
<comment type="cofactor">
    <cofactor evidence="17">
        <name>Mg(2+)</name>
        <dbReference type="ChEBI" id="CHEBI:18420"/>
    </cofactor>
</comment>
<dbReference type="eggNOG" id="arCOG00018">
    <property type="taxonomic scope" value="Archaea"/>
</dbReference>
<evidence type="ECO:0000256" key="1">
    <source>
        <dbReference type="ARBA" id="ARBA00000013"/>
    </source>
</evidence>
<dbReference type="SUPFAM" id="SSF53613">
    <property type="entry name" value="Ribokinase-like"/>
    <property type="match status" value="1"/>
</dbReference>
<evidence type="ECO:0000256" key="10">
    <source>
        <dbReference type="ARBA" id="ARBA00023027"/>
    </source>
</evidence>
<dbReference type="HAMAP" id="MF_01965">
    <property type="entry name" value="NADHX_dehydratase"/>
    <property type="match status" value="1"/>
</dbReference>
<keyword evidence="8 17" id="KW-0521">NADP</keyword>
<evidence type="ECO:0000256" key="2">
    <source>
        <dbReference type="ARBA" id="ARBA00000909"/>
    </source>
</evidence>
<evidence type="ECO:0000259" key="19">
    <source>
        <dbReference type="PROSITE" id="PS51383"/>
    </source>
</evidence>
<comment type="catalytic activity">
    <reaction evidence="1 18">
        <text>(6R)-NADHX = (6S)-NADHX</text>
        <dbReference type="Rhea" id="RHEA:32215"/>
        <dbReference type="ChEBI" id="CHEBI:64074"/>
        <dbReference type="ChEBI" id="CHEBI:64075"/>
        <dbReference type="EC" id="5.1.99.6"/>
    </reaction>
</comment>
<dbReference type="STRING" id="679926.Mpet_0948"/>
<name>E1RJR8_METP4</name>
<sequence length="475" mass="49207">MNGDLIEFEETGIIKPGRMRAVDRNAMHLGVDGLRLMESAGFGLAGVVRRYSPDLVLVLCGSGNNGGDGFVAARHLQRDSEVHVIYPEDRVKTPDAIANLRLLGHCSVTLHPVSCPDDVSGLSGLYENADVIIDAILGTGARGDLREPYASMAKAVSLSGATVISADIPTQGITPDVVCGFHRPKLHGSERIDIGIPLEAEIFTGPGDLTMIPAKDSAAHKGAGGRVLVIGGGPYQGAPYLAGMAALRAGADIVRVASPVVMPCPDIIVEELEGPCISESHLEDIIRLIEDSDAVVCGCGLGDKSHDVIVKAAPFMKKAVFDADALRKPLPVPGGIGEAIYTPHAGELERISGYRPEGTLYDRAKAVSNIAGNIAKHSTVLLKGGTDIITDGSRVRFNRTGHSGMTVGGTGDVLAGVCGALLCKLPAFEAACIGAYINGCAGMAAGEAAGDGMVATDLLERIPSVILGDITGDIE</sequence>
<dbReference type="GO" id="GO:0016301">
    <property type="term" value="F:kinase activity"/>
    <property type="evidence" value="ECO:0007669"/>
    <property type="project" value="UniProtKB-KW"/>
</dbReference>
<keyword evidence="12 17" id="KW-0456">Lyase</keyword>
<dbReference type="GO" id="GO:0052855">
    <property type="term" value="F:ADP-dependent NAD(P)H-hydrate dehydratase activity"/>
    <property type="evidence" value="ECO:0007669"/>
    <property type="project" value="UniProtKB-UniRule"/>
</dbReference>
<keyword evidence="21" id="KW-0418">Kinase</keyword>
<evidence type="ECO:0000259" key="20">
    <source>
        <dbReference type="PROSITE" id="PS51385"/>
    </source>
</evidence>
<dbReference type="PROSITE" id="PS51383">
    <property type="entry name" value="YJEF_C_3"/>
    <property type="match status" value="1"/>
</dbReference>
<comment type="subunit">
    <text evidence="17">Homotetramer.</text>
</comment>
<comment type="catalytic activity">
    <reaction evidence="16 17 18">
        <text>(6S)-NADPHX + ADP = AMP + phosphate + NADPH + H(+)</text>
        <dbReference type="Rhea" id="RHEA:32235"/>
        <dbReference type="ChEBI" id="CHEBI:15378"/>
        <dbReference type="ChEBI" id="CHEBI:43474"/>
        <dbReference type="ChEBI" id="CHEBI:57783"/>
        <dbReference type="ChEBI" id="CHEBI:64076"/>
        <dbReference type="ChEBI" id="CHEBI:456215"/>
        <dbReference type="ChEBI" id="CHEBI:456216"/>
        <dbReference type="EC" id="4.2.1.136"/>
    </reaction>
</comment>
<dbReference type="GO" id="GO:0052856">
    <property type="term" value="F:NAD(P)HX epimerase activity"/>
    <property type="evidence" value="ECO:0007669"/>
    <property type="project" value="UniProtKB-EC"/>
</dbReference>
<dbReference type="GO" id="GO:0005524">
    <property type="term" value="F:ATP binding"/>
    <property type="evidence" value="ECO:0007669"/>
    <property type="project" value="UniProtKB-UniRule"/>
</dbReference>
<comment type="similarity">
    <text evidence="3 18">In the N-terminal section; belongs to the NnrE/AIBP family.</text>
</comment>
<dbReference type="PANTHER" id="PTHR12592:SF0">
    <property type="entry name" value="ATP-DEPENDENT (S)-NAD(P)H-HYDRATE DEHYDRATASE"/>
    <property type="match status" value="1"/>
</dbReference>
<accession>E1RJR8</accession>
<feature type="binding site" evidence="17">
    <location>
        <position position="300"/>
    </location>
    <ligand>
        <name>(6S)-NADPHX</name>
        <dbReference type="ChEBI" id="CHEBI:64076"/>
    </ligand>
</feature>
<dbReference type="Proteomes" id="UP000006565">
    <property type="component" value="Chromosome"/>
</dbReference>
<dbReference type="GO" id="GO:0046872">
    <property type="term" value="F:metal ion binding"/>
    <property type="evidence" value="ECO:0007669"/>
    <property type="project" value="UniProtKB-UniRule"/>
</dbReference>
<gene>
    <name evidence="17" type="primary">nnrD</name>
    <name evidence="21" type="ordered locus">Mpet_0948</name>
</gene>
<dbReference type="Gene3D" id="3.40.1190.20">
    <property type="match status" value="1"/>
</dbReference>
<evidence type="ECO:0000256" key="14">
    <source>
        <dbReference type="ARBA" id="ARBA00025153"/>
    </source>
</evidence>
<evidence type="ECO:0000256" key="11">
    <source>
        <dbReference type="ARBA" id="ARBA00023235"/>
    </source>
</evidence>
<dbReference type="InterPro" id="IPR030677">
    <property type="entry name" value="Nnr"/>
</dbReference>
<comment type="similarity">
    <text evidence="17">Belongs to the NnrD/CARKD family.</text>
</comment>
<keyword evidence="11 18" id="KW-0413">Isomerase</keyword>
<dbReference type="HOGENOM" id="CLU_024853_4_1_2"/>
<dbReference type="RefSeq" id="WP_013328893.1">
    <property type="nucleotide sequence ID" value="NC_014507.1"/>
</dbReference>
<evidence type="ECO:0000256" key="5">
    <source>
        <dbReference type="ARBA" id="ARBA00022723"/>
    </source>
</evidence>
<dbReference type="SUPFAM" id="SSF64153">
    <property type="entry name" value="YjeF N-terminal domain-like"/>
    <property type="match status" value="1"/>
</dbReference>
<dbReference type="PIRSF" id="PIRSF017184">
    <property type="entry name" value="Nnr"/>
    <property type="match status" value="1"/>
</dbReference>
<evidence type="ECO:0000256" key="8">
    <source>
        <dbReference type="ARBA" id="ARBA00022857"/>
    </source>
</evidence>
<dbReference type="InterPro" id="IPR000631">
    <property type="entry name" value="CARKD"/>
</dbReference>
<keyword evidence="5 18" id="KW-0479">Metal-binding</keyword>
<keyword evidence="9 18" id="KW-0630">Potassium</keyword>
<dbReference type="InterPro" id="IPR029056">
    <property type="entry name" value="Ribokinase-like"/>
</dbReference>
<dbReference type="EMBL" id="CP002117">
    <property type="protein sequence ID" value="ADN35715.1"/>
    <property type="molecule type" value="Genomic_DNA"/>
</dbReference>
<comment type="cofactor">
    <cofactor evidence="18">
        <name>K(+)</name>
        <dbReference type="ChEBI" id="CHEBI:29103"/>
    </cofactor>
    <text evidence="18">Binds 1 potassium ion per subunit.</text>
</comment>
<evidence type="ECO:0000256" key="16">
    <source>
        <dbReference type="ARBA" id="ARBA00049209"/>
    </source>
</evidence>
<comment type="similarity">
    <text evidence="4 18">In the C-terminal section; belongs to the NnrD/CARKD family.</text>
</comment>
<evidence type="ECO:0000256" key="12">
    <source>
        <dbReference type="ARBA" id="ARBA00023239"/>
    </source>
</evidence>
<feature type="domain" description="YjeF C-terminal" evidence="19">
    <location>
        <begin position="204"/>
        <end position="469"/>
    </location>
</feature>
<dbReference type="InterPro" id="IPR004443">
    <property type="entry name" value="YjeF_N_dom"/>
</dbReference>
<comment type="function">
    <text evidence="14 18">Bifunctional enzyme that catalyzes the epimerization of the S- and R-forms of NAD(P)HX and the dehydration of the S-form of NAD(P)HX at the expense of ADP, which is converted to AMP. This allows the repair of both epimers of NAD(P)HX, a damaged form of NAD(P)H that is a result of enzymatic or heat-dependent hydration.</text>
</comment>
<evidence type="ECO:0000256" key="18">
    <source>
        <dbReference type="PIRNR" id="PIRNR017184"/>
    </source>
</evidence>
<dbReference type="GO" id="GO:0110051">
    <property type="term" value="P:metabolite repair"/>
    <property type="evidence" value="ECO:0007669"/>
    <property type="project" value="TreeGrafter"/>
</dbReference>
<dbReference type="NCBIfam" id="TIGR00197">
    <property type="entry name" value="yjeF_nterm"/>
    <property type="match status" value="1"/>
</dbReference>
<keyword evidence="10 17" id="KW-0520">NAD</keyword>
<dbReference type="CDD" id="cd01171">
    <property type="entry name" value="YXKO-related"/>
    <property type="match status" value="1"/>
</dbReference>
<evidence type="ECO:0000256" key="6">
    <source>
        <dbReference type="ARBA" id="ARBA00022741"/>
    </source>
</evidence>
<evidence type="ECO:0000256" key="17">
    <source>
        <dbReference type="HAMAP-Rule" id="MF_01965"/>
    </source>
</evidence>
<reference evidence="21 22" key="1">
    <citation type="journal article" date="2010" name="Stand. Genomic Sci.">
        <title>Complete genome sequence of Methanoplanus petrolearius type strain (SEBR 4847).</title>
        <authorList>
            <person name="Brambilla E."/>
            <person name="Djao O.D."/>
            <person name="Daligault H."/>
            <person name="Lapidus A."/>
            <person name="Lucas S."/>
            <person name="Hammon N."/>
            <person name="Nolan M."/>
            <person name="Tice H."/>
            <person name="Cheng J.F."/>
            <person name="Han C."/>
            <person name="Tapia R."/>
            <person name="Goodwin L."/>
            <person name="Pitluck S."/>
            <person name="Liolios K."/>
            <person name="Ivanova N."/>
            <person name="Mavromatis K."/>
            <person name="Mikhailova N."/>
            <person name="Pati A."/>
            <person name="Chen A."/>
            <person name="Palaniappan K."/>
            <person name="Land M."/>
            <person name="Hauser L."/>
            <person name="Chang Y.J."/>
            <person name="Jeffries C.D."/>
            <person name="Rohde M."/>
            <person name="Spring S."/>
            <person name="Sikorski J."/>
            <person name="Goker M."/>
            <person name="Woyke T."/>
            <person name="Bristow J."/>
            <person name="Eisen J.A."/>
            <person name="Markowitz V."/>
            <person name="Hugenholtz P."/>
            <person name="Kyrpides N.C."/>
            <person name="Klenk H.P."/>
        </authorList>
    </citation>
    <scope>NUCLEOTIDE SEQUENCE [LARGE SCALE GENOMIC DNA]</scope>
    <source>
        <strain evidence="22">DSM 11571 / OCM 486 / SEBR 4847</strain>
    </source>
</reference>
<dbReference type="Pfam" id="PF03853">
    <property type="entry name" value="YjeF_N"/>
    <property type="match status" value="1"/>
</dbReference>
<evidence type="ECO:0000256" key="3">
    <source>
        <dbReference type="ARBA" id="ARBA00006001"/>
    </source>
</evidence>
<keyword evidence="7 17" id="KW-0067">ATP-binding</keyword>
<evidence type="ECO:0000256" key="4">
    <source>
        <dbReference type="ARBA" id="ARBA00009524"/>
    </source>
</evidence>
<evidence type="ECO:0000256" key="7">
    <source>
        <dbReference type="ARBA" id="ARBA00022840"/>
    </source>
</evidence>
<feature type="binding site" evidence="17">
    <location>
        <position position="412"/>
    </location>
    <ligand>
        <name>(6S)-NADPHX</name>
        <dbReference type="ChEBI" id="CHEBI:64076"/>
    </ligand>
</feature>
<feature type="domain" description="YjeF N-terminal" evidence="20">
    <location>
        <begin position="19"/>
        <end position="202"/>
    </location>
</feature>
<dbReference type="NCBIfam" id="TIGR00196">
    <property type="entry name" value="yjeF_cterm"/>
    <property type="match status" value="1"/>
</dbReference>
<dbReference type="OrthoDB" id="15148at2157"/>
<dbReference type="AlphaFoldDB" id="E1RJR8"/>
<comment type="caution">
    <text evidence="17">Lacks conserved residue(s) required for the propagation of feature annotation.</text>
</comment>
<organism evidence="21 22">
    <name type="scientific">Methanolacinia petrolearia (strain DSM 11571 / OCM 486 / SEBR 4847)</name>
    <name type="common">Methanoplanus petrolearius</name>
    <dbReference type="NCBI Taxonomy" id="679926"/>
    <lineage>
        <taxon>Archaea</taxon>
        <taxon>Methanobacteriati</taxon>
        <taxon>Methanobacteriota</taxon>
        <taxon>Stenosarchaea group</taxon>
        <taxon>Methanomicrobia</taxon>
        <taxon>Methanomicrobiales</taxon>
        <taxon>Methanomicrobiaceae</taxon>
        <taxon>Methanolacinia</taxon>
    </lineage>
</organism>
<keyword evidence="21" id="KW-0808">Transferase</keyword>
<keyword evidence="22" id="KW-1185">Reference proteome</keyword>
<comment type="function">
    <text evidence="17">Catalyzes the dehydration of the S-form of NAD(P)HX at the expense of ADP, which is converted to AMP. Together with NAD(P)HX epimerase, which catalyzes the epimerization of the S- and R-forms, the enzyme allows the repair of both epimers of NAD(P)HX, a damaged form of NAD(P)H that is a result of enzymatic or heat-dependent hydration.</text>
</comment>
<evidence type="ECO:0000313" key="21">
    <source>
        <dbReference type="EMBL" id="ADN35715.1"/>
    </source>
</evidence>
<dbReference type="InterPro" id="IPR036652">
    <property type="entry name" value="YjeF_N_dom_sf"/>
</dbReference>
<dbReference type="PROSITE" id="PS51385">
    <property type="entry name" value="YJEF_N"/>
    <property type="match status" value="1"/>
</dbReference>
<evidence type="ECO:0000313" key="22">
    <source>
        <dbReference type="Proteomes" id="UP000006565"/>
    </source>
</evidence>
<feature type="binding site" evidence="17">
    <location>
        <position position="411"/>
    </location>
    <ligand>
        <name>AMP</name>
        <dbReference type="ChEBI" id="CHEBI:456215"/>
    </ligand>
</feature>
<dbReference type="GO" id="GO:0046496">
    <property type="term" value="P:nicotinamide nucleotide metabolic process"/>
    <property type="evidence" value="ECO:0007669"/>
    <property type="project" value="UniProtKB-UniRule"/>
</dbReference>
<evidence type="ECO:0000256" key="9">
    <source>
        <dbReference type="ARBA" id="ARBA00022958"/>
    </source>
</evidence>